<feature type="domain" description="D-galactarate/Altronate dehydratase C-terminal" evidence="4">
    <location>
        <begin position="150"/>
        <end position="382"/>
    </location>
</feature>
<gene>
    <name evidence="5" type="ORF">HNP73_001184</name>
</gene>
<dbReference type="Pfam" id="PF04295">
    <property type="entry name" value="GD_AH_second"/>
    <property type="match status" value="1"/>
</dbReference>
<feature type="domain" description="D-galactarate/Altronate dehydratase second" evidence="3">
    <location>
        <begin position="14"/>
        <end position="139"/>
    </location>
</feature>
<dbReference type="InterPro" id="IPR048332">
    <property type="entry name" value="GD_AH_C"/>
</dbReference>
<evidence type="ECO:0000256" key="2">
    <source>
        <dbReference type="ARBA" id="ARBA00023239"/>
    </source>
</evidence>
<name>A0A840SPD7_9RHOB</name>
<evidence type="ECO:0000313" key="5">
    <source>
        <dbReference type="EMBL" id="MBB5221263.1"/>
    </source>
</evidence>
<dbReference type="GO" id="GO:0008789">
    <property type="term" value="F:altronate dehydratase activity"/>
    <property type="evidence" value="ECO:0007669"/>
    <property type="project" value="UniProtKB-EC"/>
</dbReference>
<keyword evidence="6" id="KW-1185">Reference proteome</keyword>
<reference evidence="5 6" key="1">
    <citation type="submission" date="2020-08" db="EMBL/GenBank/DDBJ databases">
        <title>Genomic Encyclopedia of Type Strains, Phase IV (KMG-IV): sequencing the most valuable type-strain genomes for metagenomic binning, comparative biology and taxonomic classification.</title>
        <authorList>
            <person name="Goeker M."/>
        </authorList>
    </citation>
    <scope>NUCLEOTIDE SEQUENCE [LARGE SCALE GENOMIC DNA]</scope>
    <source>
        <strain evidence="5 6">DSM 101730</strain>
    </source>
</reference>
<dbReference type="GO" id="GO:0019698">
    <property type="term" value="P:D-galacturonate catabolic process"/>
    <property type="evidence" value="ECO:0007669"/>
    <property type="project" value="TreeGrafter"/>
</dbReference>
<dbReference type="InterPro" id="IPR052172">
    <property type="entry name" value="UxaA_altronate/galactarate_dh"/>
</dbReference>
<evidence type="ECO:0000313" key="6">
    <source>
        <dbReference type="Proteomes" id="UP000549457"/>
    </source>
</evidence>
<dbReference type="PANTHER" id="PTHR30536:SF5">
    <property type="entry name" value="ALTRONATE DEHYDRATASE"/>
    <property type="match status" value="1"/>
</dbReference>
<dbReference type="AlphaFoldDB" id="A0A840SPD7"/>
<dbReference type="PANTHER" id="PTHR30536">
    <property type="entry name" value="ALTRONATE/GALACTARATE DEHYDRATASE"/>
    <property type="match status" value="1"/>
</dbReference>
<organism evidence="5 6">
    <name type="scientific">Amaricoccus macauensis</name>
    <dbReference type="NCBI Taxonomy" id="57001"/>
    <lineage>
        <taxon>Bacteria</taxon>
        <taxon>Pseudomonadati</taxon>
        <taxon>Pseudomonadota</taxon>
        <taxon>Alphaproteobacteria</taxon>
        <taxon>Rhodobacterales</taxon>
        <taxon>Paracoccaceae</taxon>
        <taxon>Amaricoccus</taxon>
    </lineage>
</organism>
<dbReference type="EMBL" id="JACHFM010000001">
    <property type="protein sequence ID" value="MBB5221263.1"/>
    <property type="molecule type" value="Genomic_DNA"/>
</dbReference>
<keyword evidence="2 5" id="KW-0456">Lyase</keyword>
<evidence type="ECO:0000259" key="3">
    <source>
        <dbReference type="Pfam" id="PF04295"/>
    </source>
</evidence>
<sequence length="393" mass="39271">MVGVGDGIAGGFGGFTRADGGVGIRNRVLVLGVNGLAARVAERIAAALPGVVCVASRDGRGQIEPDIASHRAQMLGLALNPNVGGVLIVGVDEEATEGYRDAIARAGRPVDAVSFAETGEDAFAVMDLGCRRLATLARAASAARRGPVQLSALTVGVECGHSDATSGIAGNRVIGALVDRLVDMGATVLVGETVEWLGAEHLLAARARTPGTGAAIVGAVAARQAMVAASGASLTGNNPGEENIRGGLSTIEEKALGAVAKAGSRPIEGLVGLTERPGRPGLWLMDGPSFSPVSMTAFAAVGAQLMVFSTGPGNSYASAIAPTIKLTANAGTAARLPEQIDFDASPVFSGTETAEAAAGRLLGLAGEIAGGTLTWGEALGEGLEVPTRLRGAL</sequence>
<dbReference type="EC" id="4.2.1.7" evidence="5"/>
<dbReference type="InterPro" id="IPR007392">
    <property type="entry name" value="GD_AH_second"/>
</dbReference>
<comment type="caution">
    <text evidence="5">The sequence shown here is derived from an EMBL/GenBank/DDBJ whole genome shotgun (WGS) entry which is preliminary data.</text>
</comment>
<dbReference type="RefSeq" id="WP_184147651.1">
    <property type="nucleotide sequence ID" value="NZ_JACHFM010000001.1"/>
</dbReference>
<comment type="similarity">
    <text evidence="1">Belongs to the UxaA family.</text>
</comment>
<dbReference type="Pfam" id="PF20629">
    <property type="entry name" value="GD_AH_C"/>
    <property type="match status" value="1"/>
</dbReference>
<accession>A0A840SPD7</accession>
<evidence type="ECO:0000256" key="1">
    <source>
        <dbReference type="ARBA" id="ARBA00010986"/>
    </source>
</evidence>
<protein>
    <submittedName>
        <fullName evidence="5">Altronate dehydratase large subunit</fullName>
        <ecNumber evidence="5">4.2.1.7</ecNumber>
    </submittedName>
</protein>
<dbReference type="Proteomes" id="UP000549457">
    <property type="component" value="Unassembled WGS sequence"/>
</dbReference>
<proteinExistence type="inferred from homology"/>
<evidence type="ECO:0000259" key="4">
    <source>
        <dbReference type="Pfam" id="PF20629"/>
    </source>
</evidence>